<evidence type="ECO:0000313" key="4">
    <source>
        <dbReference type="EMBL" id="ABM56561.1"/>
    </source>
</evidence>
<dbReference type="Gene3D" id="3.60.110.10">
    <property type="entry name" value="Carbon-nitrogen hydrolase"/>
    <property type="match status" value="1"/>
</dbReference>
<dbReference type="InterPro" id="IPR045254">
    <property type="entry name" value="Nit1/2_C-N_Hydrolase"/>
</dbReference>
<dbReference type="HOGENOM" id="CLU_030130_1_0_4"/>
<comment type="similarity">
    <text evidence="1">Belongs to the carbon-nitrogen hydrolase superfamily. NIT1/NIT2 family.</text>
</comment>
<evidence type="ECO:0000259" key="3">
    <source>
        <dbReference type="PROSITE" id="PS50263"/>
    </source>
</evidence>
<dbReference type="GO" id="GO:0016811">
    <property type="term" value="F:hydrolase activity, acting on carbon-nitrogen (but not peptide) bonds, in linear amides"/>
    <property type="evidence" value="ECO:0007669"/>
    <property type="project" value="InterPro"/>
</dbReference>
<evidence type="ECO:0000256" key="1">
    <source>
        <dbReference type="ARBA" id="ARBA00010613"/>
    </source>
</evidence>
<dbReference type="STRING" id="391735.Veis_0781"/>
<dbReference type="InterPro" id="IPR003010">
    <property type="entry name" value="C-N_Hydrolase"/>
</dbReference>
<keyword evidence="4" id="KW-0808">Transferase</keyword>
<keyword evidence="5" id="KW-1185">Reference proteome</keyword>
<keyword evidence="4" id="KW-0012">Acyltransferase</keyword>
<dbReference type="PANTHER" id="PTHR23088:SF27">
    <property type="entry name" value="DEAMINATED GLUTATHIONE AMIDASE"/>
    <property type="match status" value="1"/>
</dbReference>
<gene>
    <name evidence="4" type="ordered locus">Veis_0781</name>
</gene>
<name>A1WG04_VEREI</name>
<dbReference type="KEGG" id="vei:Veis_0781"/>
<dbReference type="CDD" id="cd07572">
    <property type="entry name" value="nit"/>
    <property type="match status" value="1"/>
</dbReference>
<feature type="domain" description="CN hydrolase" evidence="3">
    <location>
        <begin position="10"/>
        <end position="258"/>
    </location>
</feature>
<keyword evidence="4" id="KW-0449">Lipoprotein</keyword>
<dbReference type="EMBL" id="CP000542">
    <property type="protein sequence ID" value="ABM56561.1"/>
    <property type="molecule type" value="Genomic_DNA"/>
</dbReference>
<dbReference type="Pfam" id="PF00795">
    <property type="entry name" value="CN_hydrolase"/>
    <property type="match status" value="1"/>
</dbReference>
<keyword evidence="2" id="KW-0378">Hydrolase</keyword>
<dbReference type="Proteomes" id="UP000000374">
    <property type="component" value="Chromosome"/>
</dbReference>
<protein>
    <submittedName>
        <fullName evidence="4">Nitrilase/cyanide hydratase and apolipoprotein N-acyltransferase</fullName>
    </submittedName>
</protein>
<dbReference type="PROSITE" id="PS50263">
    <property type="entry name" value="CN_HYDROLASE"/>
    <property type="match status" value="1"/>
</dbReference>
<dbReference type="GO" id="GO:0016746">
    <property type="term" value="F:acyltransferase activity"/>
    <property type="evidence" value="ECO:0007669"/>
    <property type="project" value="UniProtKB-KW"/>
</dbReference>
<reference evidence="5" key="1">
    <citation type="submission" date="2006-12" db="EMBL/GenBank/DDBJ databases">
        <title>Complete sequence of chromosome 1 of Verminephrobacter eiseniae EF01-2.</title>
        <authorList>
            <person name="Copeland A."/>
            <person name="Lucas S."/>
            <person name="Lapidus A."/>
            <person name="Barry K."/>
            <person name="Detter J.C."/>
            <person name="Glavina del Rio T."/>
            <person name="Dalin E."/>
            <person name="Tice H."/>
            <person name="Pitluck S."/>
            <person name="Chertkov O."/>
            <person name="Brettin T."/>
            <person name="Bruce D."/>
            <person name="Han C."/>
            <person name="Tapia R."/>
            <person name="Gilna P."/>
            <person name="Schmutz J."/>
            <person name="Larimer F."/>
            <person name="Land M."/>
            <person name="Hauser L."/>
            <person name="Kyrpides N."/>
            <person name="Kim E."/>
            <person name="Stahl D."/>
            <person name="Richardson P."/>
        </authorList>
    </citation>
    <scope>NUCLEOTIDE SEQUENCE [LARGE SCALE GENOMIC DNA]</scope>
    <source>
        <strain evidence="5">EF01-2</strain>
    </source>
</reference>
<accession>A1WG04</accession>
<dbReference type="PROSITE" id="PS01227">
    <property type="entry name" value="UPF0012"/>
    <property type="match status" value="1"/>
</dbReference>
<dbReference type="eggNOG" id="COG0388">
    <property type="taxonomic scope" value="Bacteria"/>
</dbReference>
<dbReference type="AlphaFoldDB" id="A1WG04"/>
<evidence type="ECO:0000313" key="5">
    <source>
        <dbReference type="Proteomes" id="UP000000374"/>
    </source>
</evidence>
<proteinExistence type="inferred from homology"/>
<dbReference type="SUPFAM" id="SSF56317">
    <property type="entry name" value="Carbon-nitrogen hydrolase"/>
    <property type="match status" value="1"/>
</dbReference>
<evidence type="ECO:0000256" key="2">
    <source>
        <dbReference type="ARBA" id="ARBA00022801"/>
    </source>
</evidence>
<dbReference type="InterPro" id="IPR036526">
    <property type="entry name" value="C-N_Hydrolase_sf"/>
</dbReference>
<organism evidence="4 5">
    <name type="scientific">Verminephrobacter eiseniae (strain EF01-2)</name>
    <dbReference type="NCBI Taxonomy" id="391735"/>
    <lineage>
        <taxon>Bacteria</taxon>
        <taxon>Pseudomonadati</taxon>
        <taxon>Pseudomonadota</taxon>
        <taxon>Betaproteobacteria</taxon>
        <taxon>Burkholderiales</taxon>
        <taxon>Comamonadaceae</taxon>
        <taxon>Verminephrobacter</taxon>
    </lineage>
</organism>
<dbReference type="InterPro" id="IPR001110">
    <property type="entry name" value="UPF0012_CS"/>
</dbReference>
<dbReference type="PANTHER" id="PTHR23088">
    <property type="entry name" value="NITRILASE-RELATED"/>
    <property type="match status" value="1"/>
</dbReference>
<sequence>MPAVTWRNAMKIGVVQMNSGSDKAKNVADAERLVRCVVAQDKPDLVVLPEYFAFLGEGREAMQGSAETFPDGPVYQRLSALARELGVTLHAGSMVEKSGDGFFNTSLVFDPQGREIAKYRKMHLFDIDAPGGLAYRESEIISRGRQVVTYRVGRASVGCAICYDLRFPELFRALRDQGADVIVLPAAFTLMTGKDHWEVLVRARAIETQTCFVAVGQTGAHADGRKWCWGHSMVIDPWGHLVAQCPDGVGTASARVDLDRVAAVRRDVPVAQHHVL</sequence>